<dbReference type="NCBIfam" id="TIGR03764">
    <property type="entry name" value="ICE_PFGI_1_parB"/>
    <property type="match status" value="1"/>
</dbReference>
<evidence type="ECO:0000313" key="1">
    <source>
        <dbReference type="EMBL" id="MCU7247270.1"/>
    </source>
</evidence>
<reference evidence="1" key="2">
    <citation type="journal article" date="2023" name="mSystems">
        <title>Charting the Lipopeptidome of Nonpathogenic Pseudomonas.</title>
        <authorList>
            <person name="Cesa-Luna C."/>
            <person name="Geudens N."/>
            <person name="Girard L."/>
            <person name="De Roo V."/>
            <person name="Maklad H.R."/>
            <person name="Martins J.C."/>
            <person name="Hofte M."/>
            <person name="De Mot R."/>
        </authorList>
    </citation>
    <scope>NUCLEOTIDE SEQUENCE</scope>
    <source>
        <strain evidence="1">B1M3-32</strain>
    </source>
</reference>
<dbReference type="Proteomes" id="UP001139955">
    <property type="component" value="Unassembled WGS sequence"/>
</dbReference>
<comment type="caution">
    <text evidence="1">The sequence shown here is derived from an EMBL/GenBank/DDBJ whole genome shotgun (WGS) entry which is preliminary data.</text>
</comment>
<proteinExistence type="predicted"/>
<gene>
    <name evidence="1" type="ORF">OC940_05600</name>
</gene>
<organism evidence="1 2">
    <name type="scientific">Pseudomonas koreensis</name>
    <dbReference type="NCBI Taxonomy" id="198620"/>
    <lineage>
        <taxon>Bacteria</taxon>
        <taxon>Pseudomonadati</taxon>
        <taxon>Pseudomonadota</taxon>
        <taxon>Gammaproteobacteria</taxon>
        <taxon>Pseudomonadales</taxon>
        <taxon>Pseudomonadaceae</taxon>
        <taxon>Pseudomonas</taxon>
    </lineage>
</organism>
<dbReference type="RefSeq" id="WP_301621249.1">
    <property type="nucleotide sequence ID" value="NZ_JAOSKY010000002.1"/>
</dbReference>
<sequence>MPVVYCKDSSGQSPEADQVVDDPVVDTPMIITLDRLKPYDFNPRITRNPKYDEIKASIRQRGLDAPPSITRRPGESCFRIRNGGNTRLSILRELWTETRDNQFFELTCVFRPWSQRGEIVALTGHLAENELRGGLTFIERALGVEKARGLYELEDGAPLSQSELSRRLTSDGYPIQQSHISRMRDAVDFLLPAIPSLLYGGLGRHQVERIAVMRRSMARVWQDYPRSKTVNTDFPSLFHEVLQTFDGACADFSIARLQVELLGQMALHLGVEYEILQLASEAGEKREHVLITGPYQPVPETSKATSFAMDLEALPPLRASGTEQQEVVKKVSASGHDETAPFGDFNPLNPPIAEQADDESGFGANPLLHAQGQLFLIATLWDIDPGLDEPQHLQSHISQFAREICQDVIQADLITETDEGIGFRCAAETPPAHPASLSLIGLLETLTTGIHSTSVPLDIAPLLLGTPSPSAHMDRLSDANLLKLFRLIRLARRLIDLKSENESNAAFSPPEAT</sequence>
<accession>A0A9X2XE40</accession>
<dbReference type="InterPro" id="IPR036086">
    <property type="entry name" value="ParB/Sulfiredoxin_sf"/>
</dbReference>
<protein>
    <recommendedName>
        <fullName evidence="3">ParB family protein of integrating conjugative element (PFGI_1 class)</fullName>
    </recommendedName>
</protein>
<evidence type="ECO:0000313" key="2">
    <source>
        <dbReference type="Proteomes" id="UP001139955"/>
    </source>
</evidence>
<keyword evidence="2" id="KW-1185">Reference proteome</keyword>
<reference evidence="1" key="1">
    <citation type="submission" date="2022-09" db="EMBL/GenBank/DDBJ databases">
        <authorList>
            <person name="Cesa-Luna C."/>
            <person name="Girard L."/>
            <person name="Lood C."/>
            <person name="Hofte M."/>
            <person name="De Mot R."/>
        </authorList>
    </citation>
    <scope>NUCLEOTIDE SEQUENCE</scope>
    <source>
        <strain evidence="1">B1M3-32</strain>
    </source>
</reference>
<evidence type="ECO:0008006" key="3">
    <source>
        <dbReference type="Google" id="ProtNLM"/>
    </source>
</evidence>
<name>A0A9X2XE40_9PSED</name>
<dbReference type="AlphaFoldDB" id="A0A9X2XE40"/>
<dbReference type="EMBL" id="JAOSKY010000002">
    <property type="protein sequence ID" value="MCU7247270.1"/>
    <property type="molecule type" value="Genomic_DNA"/>
</dbReference>
<dbReference type="InterPro" id="IPR022304">
    <property type="entry name" value="ICE_PFGI_1_ParB"/>
</dbReference>
<dbReference type="SUPFAM" id="SSF110849">
    <property type="entry name" value="ParB/Sulfiredoxin"/>
    <property type="match status" value="1"/>
</dbReference>